<dbReference type="PANTHER" id="PTHR43142:SF1">
    <property type="entry name" value="CARBOXYLIC ESTER HYDROLASE"/>
    <property type="match status" value="1"/>
</dbReference>
<dbReference type="FunFam" id="3.40.50.1820:FF:000092">
    <property type="entry name" value="Carboxylic ester hydrolase"/>
    <property type="match status" value="1"/>
</dbReference>
<dbReference type="SUPFAM" id="SSF53474">
    <property type="entry name" value="alpha/beta-Hydrolases"/>
    <property type="match status" value="1"/>
</dbReference>
<reference evidence="8" key="1">
    <citation type="submission" date="2013-07" db="EMBL/GenBank/DDBJ databases">
        <authorList>
            <person name="Geib S."/>
        </authorList>
    </citation>
    <scope>NUCLEOTIDE SEQUENCE</scope>
</reference>
<evidence type="ECO:0000256" key="1">
    <source>
        <dbReference type="ARBA" id="ARBA00005964"/>
    </source>
</evidence>
<dbReference type="Pfam" id="PF00135">
    <property type="entry name" value="COesterase"/>
    <property type="match status" value="1"/>
</dbReference>
<dbReference type="InterPro" id="IPR029058">
    <property type="entry name" value="AB_hydrolase_fold"/>
</dbReference>
<keyword evidence="5" id="KW-0325">Glycoprotein</keyword>
<comment type="similarity">
    <text evidence="1 6">Belongs to the type-B carboxylesterase/lipase family.</text>
</comment>
<sequence>MSSLSFMDMLKLTFKALEFRYEQSKHTTNIYEVAKTTKGDVKGVKRLTIWGDSYFSFERIPYAKPPLGELRFRAPVPAEPWKGVLDGTGPAEKPLQTNVIFRKYKGSEDCLYLNVFTKNITPEKPRPVMAWIYGGGFQIGEATRDMYSPDYFMHKDIVLVTLAYRLGPFGFLRLDDPNLNVPGNAGIKDQILALRWVKENIAAFGGDPNNVTIFGESAGGASTHICMLSEQSKGLIHKGIVMSGSALCPWANLPNKRWAYRLAKALGYQGEDEDADVYKFLLNTKGPELVRGNGMVLTKDEKHNRIPFAFVPTVEPYWTEQCILSEHPYELLKKTWSNDIPMIMGGCSFEGLIFYPEVTRRPATLDEVKNCKNLLPPDAGLQEDSAKAEACGLKLKDIHFGNEECSRKTMMQFLDLNSYRDFWLPIYRTLLARQRHSSAPTYVYRFDYDSRDGNAIRNILCGRDVRGTCHGDDICYLFYALFSHRPLKGSKEYEITRTMVDIWTSFAANSDPNCDALENLIFEPITRDVGEIKCLNVGEELEFIELPNMDKIKVWSGFYPPGKL</sequence>
<dbReference type="PROSITE" id="PS00122">
    <property type="entry name" value="CARBOXYLESTERASE_B_1"/>
    <property type="match status" value="1"/>
</dbReference>
<dbReference type="InterPro" id="IPR002018">
    <property type="entry name" value="CarbesteraseB"/>
</dbReference>
<dbReference type="AlphaFoldDB" id="W8BG58"/>
<organism evidence="8">
    <name type="scientific">Ceratitis capitata</name>
    <name type="common">Mediterranean fruit fly</name>
    <name type="synonym">Tephritis capitata</name>
    <dbReference type="NCBI Taxonomy" id="7213"/>
    <lineage>
        <taxon>Eukaryota</taxon>
        <taxon>Metazoa</taxon>
        <taxon>Ecdysozoa</taxon>
        <taxon>Arthropoda</taxon>
        <taxon>Hexapoda</taxon>
        <taxon>Insecta</taxon>
        <taxon>Pterygota</taxon>
        <taxon>Neoptera</taxon>
        <taxon>Endopterygota</taxon>
        <taxon>Diptera</taxon>
        <taxon>Brachycera</taxon>
        <taxon>Muscomorpha</taxon>
        <taxon>Tephritoidea</taxon>
        <taxon>Tephritidae</taxon>
        <taxon>Ceratitis</taxon>
        <taxon>Ceratitis</taxon>
    </lineage>
</organism>
<evidence type="ECO:0000256" key="3">
    <source>
        <dbReference type="ARBA" id="ARBA00022801"/>
    </source>
</evidence>
<keyword evidence="3 6" id="KW-0378">Hydrolase</keyword>
<dbReference type="Gene3D" id="3.40.50.1820">
    <property type="entry name" value="alpha/beta hydrolase"/>
    <property type="match status" value="1"/>
</dbReference>
<dbReference type="EMBL" id="GAMC01017946">
    <property type="protein sequence ID" value="JAB88609.1"/>
    <property type="molecule type" value="mRNA"/>
</dbReference>
<evidence type="ECO:0000313" key="8">
    <source>
        <dbReference type="EMBL" id="JAB88609.1"/>
    </source>
</evidence>
<feature type="domain" description="Carboxylesterase type B" evidence="7">
    <location>
        <begin position="33"/>
        <end position="519"/>
    </location>
</feature>
<keyword evidence="2" id="KW-0719">Serine esterase</keyword>
<evidence type="ECO:0000256" key="2">
    <source>
        <dbReference type="ARBA" id="ARBA00022487"/>
    </source>
</evidence>
<keyword evidence="4" id="KW-1015">Disulfide bond</keyword>
<name>W8BG58_CERCA</name>
<dbReference type="InterPro" id="IPR019826">
    <property type="entry name" value="Carboxylesterase_B_AS"/>
</dbReference>
<evidence type="ECO:0000259" key="7">
    <source>
        <dbReference type="Pfam" id="PF00135"/>
    </source>
</evidence>
<dbReference type="GO" id="GO:0052689">
    <property type="term" value="F:carboxylic ester hydrolase activity"/>
    <property type="evidence" value="ECO:0007669"/>
    <property type="project" value="UniProtKB-KW"/>
</dbReference>
<evidence type="ECO:0000256" key="5">
    <source>
        <dbReference type="ARBA" id="ARBA00023180"/>
    </source>
</evidence>
<gene>
    <name evidence="8" type="primary">EST1</name>
</gene>
<dbReference type="EC" id="3.1.1.-" evidence="6"/>
<evidence type="ECO:0000256" key="6">
    <source>
        <dbReference type="RuleBase" id="RU361235"/>
    </source>
</evidence>
<protein>
    <recommendedName>
        <fullName evidence="6">Carboxylic ester hydrolase</fullName>
        <ecNumber evidence="6">3.1.1.-</ecNumber>
    </recommendedName>
</protein>
<accession>W8BG58</accession>
<dbReference type="ESTHER" id="cerca-w8bg58">
    <property type="family name" value="Carb_B_Arthropoda"/>
</dbReference>
<dbReference type="PANTHER" id="PTHR43142">
    <property type="entry name" value="CARBOXYLIC ESTER HYDROLASE"/>
    <property type="match status" value="1"/>
</dbReference>
<dbReference type="OrthoDB" id="19653at2759"/>
<evidence type="ECO:0000256" key="4">
    <source>
        <dbReference type="ARBA" id="ARBA00023157"/>
    </source>
</evidence>
<proteinExistence type="evidence at transcript level"/>
<reference evidence="8" key="2">
    <citation type="journal article" date="2014" name="BMC Genomics">
        <title>A genomic perspective to assessing quality of mass-reared SIT flies used in Mediterranean fruit fly (Ceratitis capitata) eradication in California.</title>
        <authorList>
            <person name="Calla B."/>
            <person name="Hall B."/>
            <person name="Hou S."/>
            <person name="Geib S.M."/>
        </authorList>
    </citation>
    <scope>NUCLEOTIDE SEQUENCE</scope>
</reference>